<reference evidence="1" key="1">
    <citation type="submission" date="2022-11" db="EMBL/GenBank/DDBJ databases">
        <title>Centuries of genome instability and evolution in soft-shell clam transmissible cancer (bioRxiv).</title>
        <authorList>
            <person name="Hart S.F.M."/>
            <person name="Yonemitsu M.A."/>
            <person name="Giersch R.M."/>
            <person name="Beal B.F."/>
            <person name="Arriagada G."/>
            <person name="Davis B.W."/>
            <person name="Ostrander E.A."/>
            <person name="Goff S.P."/>
            <person name="Metzger M.J."/>
        </authorList>
    </citation>
    <scope>NUCLEOTIDE SEQUENCE</scope>
    <source>
        <strain evidence="1">MELC-2E11</strain>
        <tissue evidence="1">Siphon/mantle</tissue>
    </source>
</reference>
<evidence type="ECO:0000313" key="2">
    <source>
        <dbReference type="Proteomes" id="UP001164746"/>
    </source>
</evidence>
<name>A0ABY7GBG2_MYAAR</name>
<sequence length="574" mass="63859">MDGVPHLPMMIGTAGSHVQLHVAVGQDKGITNHVFEETKSGTKVHVMSFVTMALPTDPDALAQLGVPGNAVLKMSEPKFITTFNICHFLNPGCNLGFYISRCKGQNKECGGYPDNIRCNDCYDPYYPGGYGGGCIGCPSLSHCASRHCTTSSNTVCLRCENHNVNYKLTSSTTCERMCSFDSHKCWPGRCSTSLTKDCVCAEGFRLEKSTSHTSCQLSLNNTPTIINCRIQLREGVGGKARQSPSGECKLQKDFFGNFQPRIVQFEMGAVFKIDISNITRPLFISESKFGVTDANVYLQQKPISGVSRPVDSYSFKYDQNASVNATETLCVRFEAKGGGYVIAHDFANNRNKSPQAYDKTVVQNVICYRYDSMSPKHCTETNRNTRPLAVNTRITRERDIQVSFDDWLDPIPSGGTTEHASGIESYEITVNEVNDDALSSKVNKIGTRTVNGIVDFQFSFSKNEESFSKEISVPNFTNQTYCHHFVLKDGEKYTLSIKAIDIVNNSLNDSRTVFIDRTAPIIKNIWLTKDDHKQLFVHDSEDLSKMKIYFETLDPHSGILNMEWRLGTSNGGEN</sequence>
<dbReference type="Proteomes" id="UP001164746">
    <property type="component" value="Chromosome 17"/>
</dbReference>
<dbReference type="EMBL" id="CP111028">
    <property type="protein sequence ID" value="WAR31730.1"/>
    <property type="molecule type" value="Genomic_DNA"/>
</dbReference>
<keyword evidence="2" id="KW-1185">Reference proteome</keyword>
<protein>
    <submittedName>
        <fullName evidence="1">Uncharacterized protein</fullName>
    </submittedName>
</protein>
<accession>A0ABY7GBG2</accession>
<gene>
    <name evidence="1" type="ORF">MAR_034272</name>
</gene>
<proteinExistence type="predicted"/>
<organism evidence="1 2">
    <name type="scientific">Mya arenaria</name>
    <name type="common">Soft-shell clam</name>
    <dbReference type="NCBI Taxonomy" id="6604"/>
    <lineage>
        <taxon>Eukaryota</taxon>
        <taxon>Metazoa</taxon>
        <taxon>Spiralia</taxon>
        <taxon>Lophotrochozoa</taxon>
        <taxon>Mollusca</taxon>
        <taxon>Bivalvia</taxon>
        <taxon>Autobranchia</taxon>
        <taxon>Heteroconchia</taxon>
        <taxon>Euheterodonta</taxon>
        <taxon>Imparidentia</taxon>
        <taxon>Neoheterodontei</taxon>
        <taxon>Myida</taxon>
        <taxon>Myoidea</taxon>
        <taxon>Myidae</taxon>
        <taxon>Mya</taxon>
    </lineage>
</organism>
<evidence type="ECO:0000313" key="1">
    <source>
        <dbReference type="EMBL" id="WAR31730.1"/>
    </source>
</evidence>